<evidence type="ECO:0000256" key="1">
    <source>
        <dbReference type="SAM" id="SignalP"/>
    </source>
</evidence>
<evidence type="ECO:0008006" key="4">
    <source>
        <dbReference type="Google" id="ProtNLM"/>
    </source>
</evidence>
<keyword evidence="1" id="KW-0732">Signal</keyword>
<feature type="signal peptide" evidence="1">
    <location>
        <begin position="1"/>
        <end position="15"/>
    </location>
</feature>
<accession>A0AAD6TEG2</accession>
<gene>
    <name evidence="2" type="ORF">C8F04DRAFT_1249758</name>
</gene>
<keyword evidence="3" id="KW-1185">Reference proteome</keyword>
<dbReference type="Proteomes" id="UP001218188">
    <property type="component" value="Unassembled WGS sequence"/>
</dbReference>
<protein>
    <recommendedName>
        <fullName evidence="4">ER membrane protein complex subunit 10</fullName>
    </recommendedName>
</protein>
<organism evidence="2 3">
    <name type="scientific">Mycena alexandri</name>
    <dbReference type="NCBI Taxonomy" id="1745969"/>
    <lineage>
        <taxon>Eukaryota</taxon>
        <taxon>Fungi</taxon>
        <taxon>Dikarya</taxon>
        <taxon>Basidiomycota</taxon>
        <taxon>Agaricomycotina</taxon>
        <taxon>Agaricomycetes</taxon>
        <taxon>Agaricomycetidae</taxon>
        <taxon>Agaricales</taxon>
        <taxon>Marasmiineae</taxon>
        <taxon>Mycenaceae</taxon>
        <taxon>Mycena</taxon>
    </lineage>
</organism>
<name>A0AAD6TEG2_9AGAR</name>
<comment type="caution">
    <text evidence="2">The sequence shown here is derived from an EMBL/GenBank/DDBJ whole genome shotgun (WGS) entry which is preliminary data.</text>
</comment>
<evidence type="ECO:0000313" key="3">
    <source>
        <dbReference type="Proteomes" id="UP001218188"/>
    </source>
</evidence>
<dbReference type="EMBL" id="JARJCM010000006">
    <property type="protein sequence ID" value="KAJ7044473.1"/>
    <property type="molecule type" value="Genomic_DNA"/>
</dbReference>
<sequence length="244" mass="26504">MLLLGLFAGIHLVWAADSTVNVYHRLYEPNQPESPFTARGKILIPGGYGDASFTASPFLSEDLTKFADQLQVVKGALYQVALELDAEKPGQWDVVSAVKVVSSSQISAWNVNLHLIPVCIQCHLHQATSETLILHATHDGRPYALDYFVAPTPHNGACPKKSKTSSPMLSFATNIASLNTSVETRLPRLPPLPDLRVPPPLTPEGEPVVPVPEKSLFARYWMYGAAILIALMLSGGAEEEPAKK</sequence>
<feature type="chain" id="PRO_5042122942" description="ER membrane protein complex subunit 10" evidence="1">
    <location>
        <begin position="16"/>
        <end position="244"/>
    </location>
</feature>
<evidence type="ECO:0000313" key="2">
    <source>
        <dbReference type="EMBL" id="KAJ7044473.1"/>
    </source>
</evidence>
<dbReference type="AlphaFoldDB" id="A0AAD6TEG2"/>
<reference evidence="2" key="1">
    <citation type="submission" date="2023-03" db="EMBL/GenBank/DDBJ databases">
        <title>Massive genome expansion in bonnet fungi (Mycena s.s.) driven by repeated elements and novel gene families across ecological guilds.</title>
        <authorList>
            <consortium name="Lawrence Berkeley National Laboratory"/>
            <person name="Harder C.B."/>
            <person name="Miyauchi S."/>
            <person name="Viragh M."/>
            <person name="Kuo A."/>
            <person name="Thoen E."/>
            <person name="Andreopoulos B."/>
            <person name="Lu D."/>
            <person name="Skrede I."/>
            <person name="Drula E."/>
            <person name="Henrissat B."/>
            <person name="Morin E."/>
            <person name="Kohler A."/>
            <person name="Barry K."/>
            <person name="LaButti K."/>
            <person name="Morin E."/>
            <person name="Salamov A."/>
            <person name="Lipzen A."/>
            <person name="Mereny Z."/>
            <person name="Hegedus B."/>
            <person name="Baldrian P."/>
            <person name="Stursova M."/>
            <person name="Weitz H."/>
            <person name="Taylor A."/>
            <person name="Grigoriev I.V."/>
            <person name="Nagy L.G."/>
            <person name="Martin F."/>
            <person name="Kauserud H."/>
        </authorList>
    </citation>
    <scope>NUCLEOTIDE SEQUENCE</scope>
    <source>
        <strain evidence="2">CBHHK200</strain>
    </source>
</reference>
<proteinExistence type="predicted"/>
<dbReference type="CDD" id="cd22209">
    <property type="entry name" value="EMC10"/>
    <property type="match status" value="1"/>
</dbReference>